<reference evidence="1" key="1">
    <citation type="submission" date="2021-06" db="EMBL/GenBank/DDBJ databases">
        <authorList>
            <person name="Hodson N. C."/>
            <person name="Mongue J. A."/>
            <person name="Jaron S. K."/>
        </authorList>
    </citation>
    <scope>NUCLEOTIDE SEQUENCE</scope>
</reference>
<dbReference type="AlphaFoldDB" id="A0A8J2NYJ8"/>
<protein>
    <submittedName>
        <fullName evidence="1">Uncharacterized protein</fullName>
    </submittedName>
</protein>
<dbReference type="Proteomes" id="UP000708208">
    <property type="component" value="Unassembled WGS sequence"/>
</dbReference>
<sequence length="154" mass="17612">MSGQLTSRRHVWWSGWYLQTSRQLDSLIRSPQANATSTSQLSPINSKSHNWKVRNKLPDAFHPGVLVVSKEECPEISRKPNIIATCNHHQKTISLANQPQSIGEVTFHQRSSALEKINEWVTIQPLKKAPTKEQNWLKQIVRVLEQHQADFSAD</sequence>
<gene>
    <name evidence="1" type="ORF">AFUS01_LOCUS14193</name>
</gene>
<keyword evidence="2" id="KW-1185">Reference proteome</keyword>
<evidence type="ECO:0000313" key="1">
    <source>
        <dbReference type="EMBL" id="CAG7725224.1"/>
    </source>
</evidence>
<name>A0A8J2NYJ8_9HEXA</name>
<proteinExistence type="predicted"/>
<dbReference type="EMBL" id="CAJVCH010119128">
    <property type="protein sequence ID" value="CAG7725224.1"/>
    <property type="molecule type" value="Genomic_DNA"/>
</dbReference>
<accession>A0A8J2NYJ8</accession>
<evidence type="ECO:0000313" key="2">
    <source>
        <dbReference type="Proteomes" id="UP000708208"/>
    </source>
</evidence>
<comment type="caution">
    <text evidence="1">The sequence shown here is derived from an EMBL/GenBank/DDBJ whole genome shotgun (WGS) entry which is preliminary data.</text>
</comment>
<organism evidence="1 2">
    <name type="scientific">Allacma fusca</name>
    <dbReference type="NCBI Taxonomy" id="39272"/>
    <lineage>
        <taxon>Eukaryota</taxon>
        <taxon>Metazoa</taxon>
        <taxon>Ecdysozoa</taxon>
        <taxon>Arthropoda</taxon>
        <taxon>Hexapoda</taxon>
        <taxon>Collembola</taxon>
        <taxon>Symphypleona</taxon>
        <taxon>Sminthuridae</taxon>
        <taxon>Allacma</taxon>
    </lineage>
</organism>